<dbReference type="PANTHER" id="PTHR31225:SF93">
    <property type="entry name" value="ALPHA-HUMULENE_(-)-(E)-BETA-CARYOPHYLLENE SYNTHASE"/>
    <property type="match status" value="1"/>
</dbReference>
<feature type="domain" description="Terpene synthase metal-binding" evidence="5">
    <location>
        <begin position="62"/>
        <end position="135"/>
    </location>
</feature>
<gene>
    <name evidence="6" type="ORF">HHK36_028806</name>
</gene>
<reference evidence="6 7" key="1">
    <citation type="submission" date="2020-04" db="EMBL/GenBank/DDBJ databases">
        <title>Plant Genome Project.</title>
        <authorList>
            <person name="Zhang R.-G."/>
        </authorList>
    </citation>
    <scope>NUCLEOTIDE SEQUENCE [LARGE SCALE GENOMIC DNA]</scope>
    <source>
        <strain evidence="6">YNK0</strain>
        <tissue evidence="6">Leaf</tissue>
    </source>
</reference>
<dbReference type="InterPro" id="IPR001906">
    <property type="entry name" value="Terpene_synth_N"/>
</dbReference>
<dbReference type="InterPro" id="IPR036965">
    <property type="entry name" value="Terpene_synth_N_sf"/>
</dbReference>
<dbReference type="EMBL" id="JABCRI010000022">
    <property type="protein sequence ID" value="KAF8379372.1"/>
    <property type="molecule type" value="Genomic_DNA"/>
</dbReference>
<dbReference type="SUPFAM" id="SSF48576">
    <property type="entry name" value="Terpenoid synthases"/>
    <property type="match status" value="1"/>
</dbReference>
<dbReference type="OMA" id="CRIFMAK"/>
<evidence type="ECO:0000259" key="5">
    <source>
        <dbReference type="Pfam" id="PF03936"/>
    </source>
</evidence>
<comment type="caution">
    <text evidence="6">The sequence shown here is derived from an EMBL/GenBank/DDBJ whole genome shotgun (WGS) entry which is preliminary data.</text>
</comment>
<dbReference type="SUPFAM" id="SSF48239">
    <property type="entry name" value="Terpenoid cyclases/Protein prenyltransferases"/>
    <property type="match status" value="1"/>
</dbReference>
<dbReference type="PANTHER" id="PTHR31225">
    <property type="entry name" value="OS04G0344100 PROTEIN-RELATED"/>
    <property type="match status" value="1"/>
</dbReference>
<organism evidence="6 7">
    <name type="scientific">Tetracentron sinense</name>
    <name type="common">Spur-leaf</name>
    <dbReference type="NCBI Taxonomy" id="13715"/>
    <lineage>
        <taxon>Eukaryota</taxon>
        <taxon>Viridiplantae</taxon>
        <taxon>Streptophyta</taxon>
        <taxon>Embryophyta</taxon>
        <taxon>Tracheophyta</taxon>
        <taxon>Spermatophyta</taxon>
        <taxon>Magnoliopsida</taxon>
        <taxon>Trochodendrales</taxon>
        <taxon>Trochodendraceae</taxon>
        <taxon>Tetracentron</taxon>
    </lineage>
</organism>
<dbReference type="Pfam" id="PF01397">
    <property type="entry name" value="Terpene_synth"/>
    <property type="match status" value="1"/>
</dbReference>
<dbReference type="InterPro" id="IPR008930">
    <property type="entry name" value="Terpenoid_cyclase/PrenylTrfase"/>
</dbReference>
<evidence type="ECO:0000256" key="2">
    <source>
        <dbReference type="ARBA" id="ARBA00022842"/>
    </source>
</evidence>
<evidence type="ECO:0000256" key="1">
    <source>
        <dbReference type="ARBA" id="ARBA00022723"/>
    </source>
</evidence>
<evidence type="ECO:0000313" key="6">
    <source>
        <dbReference type="EMBL" id="KAF8379372.1"/>
    </source>
</evidence>
<dbReference type="GO" id="GO:0010333">
    <property type="term" value="F:terpene synthase activity"/>
    <property type="evidence" value="ECO:0007669"/>
    <property type="project" value="InterPro"/>
</dbReference>
<dbReference type="GO" id="GO:0016114">
    <property type="term" value="P:terpenoid biosynthetic process"/>
    <property type="evidence" value="ECO:0007669"/>
    <property type="project" value="InterPro"/>
</dbReference>
<dbReference type="InterPro" id="IPR008949">
    <property type="entry name" value="Isoprenoid_synthase_dom_sf"/>
</dbReference>
<evidence type="ECO:0000259" key="4">
    <source>
        <dbReference type="Pfam" id="PF01397"/>
    </source>
</evidence>
<dbReference type="Gene3D" id="1.50.10.130">
    <property type="entry name" value="Terpene synthase, N-terminal domain"/>
    <property type="match status" value="1"/>
</dbReference>
<dbReference type="InterPro" id="IPR050148">
    <property type="entry name" value="Terpene_synthase-like"/>
</dbReference>
<sequence>MPMQKPNVERIEELKKEVSRMLRFASNEPMNEIYLIDMLQHLGIAYHFHKEIGQALQRMWWKDIDFATKLPFARDRLVECYFWGLGVYFEPQYAPCRIFMAKLVSIVSIINDIYDVYRTPEELQLFTDAIQGFEEKRGHVASSVQCYMKEYKVLRRRHVKSFKRWWKGYGDGYIESSSRTKENIASLLIVPFVI</sequence>
<dbReference type="GO" id="GO:0000287">
    <property type="term" value="F:magnesium ion binding"/>
    <property type="evidence" value="ECO:0007669"/>
    <property type="project" value="InterPro"/>
</dbReference>
<keyword evidence="3" id="KW-0456">Lyase</keyword>
<accession>A0A835D0K6</accession>
<keyword evidence="7" id="KW-1185">Reference proteome</keyword>
<proteinExistence type="predicted"/>
<feature type="domain" description="Terpene synthase N-terminal" evidence="4">
    <location>
        <begin position="8"/>
        <end position="60"/>
    </location>
</feature>
<evidence type="ECO:0000313" key="7">
    <source>
        <dbReference type="Proteomes" id="UP000655225"/>
    </source>
</evidence>
<dbReference type="AlphaFoldDB" id="A0A835D0K6"/>
<dbReference type="InterPro" id="IPR005630">
    <property type="entry name" value="Terpene_synthase_metal-bd"/>
</dbReference>
<name>A0A835D0K6_TETSI</name>
<keyword evidence="1" id="KW-0479">Metal-binding</keyword>
<dbReference type="Proteomes" id="UP000655225">
    <property type="component" value="Unassembled WGS sequence"/>
</dbReference>
<keyword evidence="2" id="KW-0460">Magnesium</keyword>
<dbReference type="Pfam" id="PF03936">
    <property type="entry name" value="Terpene_synth_C"/>
    <property type="match status" value="1"/>
</dbReference>
<protein>
    <submittedName>
        <fullName evidence="6">Uncharacterized protein</fullName>
    </submittedName>
</protein>
<dbReference type="OrthoDB" id="1936865at2759"/>
<dbReference type="Gene3D" id="1.10.600.10">
    <property type="entry name" value="Farnesyl Diphosphate Synthase"/>
    <property type="match status" value="2"/>
</dbReference>
<evidence type="ECO:0000256" key="3">
    <source>
        <dbReference type="ARBA" id="ARBA00023239"/>
    </source>
</evidence>